<evidence type="ECO:0000313" key="1">
    <source>
        <dbReference type="EMBL" id="ANF50667.1"/>
    </source>
</evidence>
<dbReference type="EMBL" id="CP015199">
    <property type="protein sequence ID" value="ANF50667.1"/>
    <property type="molecule type" value="Genomic_DNA"/>
</dbReference>
<proteinExistence type="predicted"/>
<dbReference type="Proteomes" id="UP000077824">
    <property type="component" value="Chromosome"/>
</dbReference>
<gene>
    <name evidence="1" type="ORF">A0O34_09090</name>
</gene>
<dbReference type="KEGG" id="chh:A0O34_09090"/>
<protein>
    <submittedName>
        <fullName evidence="1">Uncharacterized protein</fullName>
    </submittedName>
</protein>
<accession>A0A172XUG7</accession>
<reference evidence="1 2" key="1">
    <citation type="submission" date="2016-04" db="EMBL/GenBank/DDBJ databases">
        <title>Complete Genome Sequence of Chryseobacterium sp. IHBB 10212.</title>
        <authorList>
            <person name="Pal M."/>
            <person name="Swarnkar M.K."/>
            <person name="Kaushal K."/>
            <person name="Chhibber S."/>
            <person name="Singh A.K."/>
            <person name="Gulati A."/>
        </authorList>
    </citation>
    <scope>NUCLEOTIDE SEQUENCE [LARGE SCALE GENOMIC DNA]</scope>
    <source>
        <strain evidence="1 2">IHBB 10212</strain>
    </source>
</reference>
<dbReference type="AlphaFoldDB" id="A0A172XUG7"/>
<keyword evidence="2" id="KW-1185">Reference proteome</keyword>
<organism evidence="1 2">
    <name type="scientific">Chryseobacterium glaciei</name>
    <dbReference type="NCBI Taxonomy" id="1685010"/>
    <lineage>
        <taxon>Bacteria</taxon>
        <taxon>Pseudomonadati</taxon>
        <taxon>Bacteroidota</taxon>
        <taxon>Flavobacteriia</taxon>
        <taxon>Flavobacteriales</taxon>
        <taxon>Weeksellaceae</taxon>
        <taxon>Chryseobacterium group</taxon>
        <taxon>Chryseobacterium</taxon>
    </lineage>
</organism>
<sequence>MMMKQTFISFVFLLSISIIYSQEIKESSVIIKVSKNVDPNFDNFTRFEYSLDTRNIDILSPDQPYSKVLIFIGDKKVFSQINSSSKKIQLTNRSIRDIHFESILTKTTFTFKIKKQFLILTDIKNNNESILKIDRSGEYIKLVDENRKEVYVGKEKQKKFK</sequence>
<name>A0A172XUG7_9FLAO</name>
<evidence type="ECO:0000313" key="2">
    <source>
        <dbReference type="Proteomes" id="UP000077824"/>
    </source>
</evidence>